<dbReference type="EMBL" id="JBEDUW010000006">
    <property type="protein sequence ID" value="KAK9923916.1"/>
    <property type="molecule type" value="Genomic_DNA"/>
</dbReference>
<gene>
    <name evidence="1" type="ORF">M0R45_032313</name>
</gene>
<evidence type="ECO:0000313" key="2">
    <source>
        <dbReference type="Proteomes" id="UP001457282"/>
    </source>
</evidence>
<evidence type="ECO:0000313" key="1">
    <source>
        <dbReference type="EMBL" id="KAK9923916.1"/>
    </source>
</evidence>
<accession>A0AAW1WJ39</accession>
<protein>
    <submittedName>
        <fullName evidence="1">Uncharacterized protein</fullName>
    </submittedName>
</protein>
<dbReference type="AlphaFoldDB" id="A0AAW1WJ39"/>
<sequence length="81" mass="8626">MATQMTRQRRGRAAWSVQRMKAHGKLGHSKAGLCGGVASKGEWRHRDGGRESMCSALIAAAVLGSWEGLAEAELCGGDCRL</sequence>
<keyword evidence="2" id="KW-1185">Reference proteome</keyword>
<name>A0AAW1WJ39_RUBAR</name>
<dbReference type="Proteomes" id="UP001457282">
    <property type="component" value="Unassembled WGS sequence"/>
</dbReference>
<reference evidence="1 2" key="1">
    <citation type="journal article" date="2023" name="G3 (Bethesda)">
        <title>A chromosome-length genome assembly and annotation of blackberry (Rubus argutus, cv. 'Hillquist').</title>
        <authorList>
            <person name="Bruna T."/>
            <person name="Aryal R."/>
            <person name="Dudchenko O."/>
            <person name="Sargent D.J."/>
            <person name="Mead D."/>
            <person name="Buti M."/>
            <person name="Cavallini A."/>
            <person name="Hytonen T."/>
            <person name="Andres J."/>
            <person name="Pham M."/>
            <person name="Weisz D."/>
            <person name="Mascagni F."/>
            <person name="Usai G."/>
            <person name="Natali L."/>
            <person name="Bassil N."/>
            <person name="Fernandez G.E."/>
            <person name="Lomsadze A."/>
            <person name="Armour M."/>
            <person name="Olukolu B."/>
            <person name="Poorten T."/>
            <person name="Britton C."/>
            <person name="Davik J."/>
            <person name="Ashrafi H."/>
            <person name="Aiden E.L."/>
            <person name="Borodovsky M."/>
            <person name="Worthington M."/>
        </authorList>
    </citation>
    <scope>NUCLEOTIDE SEQUENCE [LARGE SCALE GENOMIC DNA]</scope>
    <source>
        <strain evidence="1">PI 553951</strain>
    </source>
</reference>
<comment type="caution">
    <text evidence="1">The sequence shown here is derived from an EMBL/GenBank/DDBJ whole genome shotgun (WGS) entry which is preliminary data.</text>
</comment>
<proteinExistence type="predicted"/>
<organism evidence="1 2">
    <name type="scientific">Rubus argutus</name>
    <name type="common">Southern blackberry</name>
    <dbReference type="NCBI Taxonomy" id="59490"/>
    <lineage>
        <taxon>Eukaryota</taxon>
        <taxon>Viridiplantae</taxon>
        <taxon>Streptophyta</taxon>
        <taxon>Embryophyta</taxon>
        <taxon>Tracheophyta</taxon>
        <taxon>Spermatophyta</taxon>
        <taxon>Magnoliopsida</taxon>
        <taxon>eudicotyledons</taxon>
        <taxon>Gunneridae</taxon>
        <taxon>Pentapetalae</taxon>
        <taxon>rosids</taxon>
        <taxon>fabids</taxon>
        <taxon>Rosales</taxon>
        <taxon>Rosaceae</taxon>
        <taxon>Rosoideae</taxon>
        <taxon>Rosoideae incertae sedis</taxon>
        <taxon>Rubus</taxon>
    </lineage>
</organism>